<dbReference type="PANTHER" id="PTHR38116:SF1">
    <property type="entry name" value="BZIP DOMAIN-CONTAINING PROTEIN"/>
    <property type="match status" value="1"/>
</dbReference>
<reference evidence="2 3" key="1">
    <citation type="submission" date="2018-05" db="EMBL/GenBank/DDBJ databases">
        <title>Whole genome sequencing for identification of molecular markers to develop diagnostic detection tools for the regulated plant pathogen Lachnellula willkommii.</title>
        <authorList>
            <person name="Giroux E."/>
            <person name="Bilodeau G."/>
        </authorList>
    </citation>
    <scope>NUCLEOTIDE SEQUENCE [LARGE SCALE GENOMIC DNA]</scope>
    <source>
        <strain evidence="2 3">CBS 625.97</strain>
    </source>
</reference>
<feature type="region of interest" description="Disordered" evidence="1">
    <location>
        <begin position="51"/>
        <end position="86"/>
    </location>
</feature>
<accession>A0A7D8YZQ1</accession>
<feature type="compositionally biased region" description="Low complexity" evidence="1">
    <location>
        <begin position="60"/>
        <end position="70"/>
    </location>
</feature>
<dbReference type="Pfam" id="PF11905">
    <property type="entry name" value="DUF3425"/>
    <property type="match status" value="1"/>
</dbReference>
<dbReference type="OrthoDB" id="5973539at2759"/>
<dbReference type="AlphaFoldDB" id="A0A7D8YZQ1"/>
<gene>
    <name evidence="2" type="ORF">LCER1_G005731</name>
</gene>
<protein>
    <recommendedName>
        <fullName evidence="4">BZIP domain-containing protein</fullName>
    </recommendedName>
</protein>
<keyword evidence="3" id="KW-1185">Reference proteome</keyword>
<dbReference type="InterPro" id="IPR021833">
    <property type="entry name" value="DUF3425"/>
</dbReference>
<evidence type="ECO:0008006" key="4">
    <source>
        <dbReference type="Google" id="ProtNLM"/>
    </source>
</evidence>
<name>A0A7D8YZQ1_9HELO</name>
<organism evidence="2 3">
    <name type="scientific">Lachnellula cervina</name>
    <dbReference type="NCBI Taxonomy" id="1316786"/>
    <lineage>
        <taxon>Eukaryota</taxon>
        <taxon>Fungi</taxon>
        <taxon>Dikarya</taxon>
        <taxon>Ascomycota</taxon>
        <taxon>Pezizomycotina</taxon>
        <taxon>Leotiomycetes</taxon>
        <taxon>Helotiales</taxon>
        <taxon>Lachnaceae</taxon>
        <taxon>Lachnellula</taxon>
    </lineage>
</organism>
<evidence type="ECO:0000313" key="2">
    <source>
        <dbReference type="EMBL" id="TVY56179.1"/>
    </source>
</evidence>
<evidence type="ECO:0000256" key="1">
    <source>
        <dbReference type="SAM" id="MobiDB-lite"/>
    </source>
</evidence>
<feature type="compositionally biased region" description="Acidic residues" evidence="1">
    <location>
        <begin position="71"/>
        <end position="86"/>
    </location>
</feature>
<evidence type="ECO:0000313" key="3">
    <source>
        <dbReference type="Proteomes" id="UP000481288"/>
    </source>
</evidence>
<comment type="caution">
    <text evidence="2">The sequence shown here is derived from an EMBL/GenBank/DDBJ whole genome shotgun (WGS) entry which is preliminary data.</text>
</comment>
<proteinExistence type="predicted"/>
<dbReference type="PANTHER" id="PTHR38116">
    <property type="entry name" value="CHROMOSOME 7, WHOLE GENOME SHOTGUN SEQUENCE"/>
    <property type="match status" value="1"/>
</dbReference>
<dbReference type="Proteomes" id="UP000481288">
    <property type="component" value="Unassembled WGS sequence"/>
</dbReference>
<dbReference type="EMBL" id="QGMG01000180">
    <property type="protein sequence ID" value="TVY56179.1"/>
    <property type="molecule type" value="Genomic_DNA"/>
</dbReference>
<sequence length="310" mass="35235">MDKRMSLHKFANPAGIVVRPMLDSPEIHARAEDWTGVTSTAMRRKLQNRLNQRAKRRRAQAQARASATTGEEAETELELEEEEEYDISTEVTLTQRSGRGSNICTEPLKRRRVIGAMDFASFLHPQTPISPDHKLLTLLHFNLIRALTQITLLLGVNPDDMYLDIESPFHSTTYAGASSLLPPNLRPTHMQLAVPHHPEVDVFPFPRFRDNMIVAADVLDDVELCEDIMFGVDDRSTDFRGVDQGDSAKINPSGRTGLIVWGDPWFQSSWEVDQEFAKKYMGLLDGCEELVRSTNFWREERGESPLDMRQ</sequence>